<proteinExistence type="predicted"/>
<evidence type="ECO:0000313" key="2">
    <source>
        <dbReference type="EMBL" id="SMG11744.1"/>
    </source>
</evidence>
<evidence type="ECO:0000313" key="3">
    <source>
        <dbReference type="Proteomes" id="UP000192980"/>
    </source>
</evidence>
<dbReference type="SUPFAM" id="SSF159888">
    <property type="entry name" value="YdhG-like"/>
    <property type="match status" value="1"/>
</dbReference>
<dbReference type="EMBL" id="FXAU01000001">
    <property type="protein sequence ID" value="SMG11744.1"/>
    <property type="molecule type" value="Genomic_DNA"/>
</dbReference>
<feature type="domain" description="YdhG-like" evidence="1">
    <location>
        <begin position="16"/>
        <end position="108"/>
    </location>
</feature>
<dbReference type="OrthoDB" id="670608at2"/>
<dbReference type="AlphaFoldDB" id="A0A1X7IC10"/>
<accession>A0A1X7IC10</accession>
<dbReference type="InterPro" id="IPR014922">
    <property type="entry name" value="YdhG-like"/>
</dbReference>
<reference evidence="2 3" key="1">
    <citation type="submission" date="2017-04" db="EMBL/GenBank/DDBJ databases">
        <authorList>
            <person name="Afonso C.L."/>
            <person name="Miller P.J."/>
            <person name="Scott M.A."/>
            <person name="Spackman E."/>
            <person name="Goraichik I."/>
            <person name="Dimitrov K.M."/>
            <person name="Suarez D.L."/>
            <person name="Swayne D.E."/>
        </authorList>
    </citation>
    <scope>NUCLEOTIDE SEQUENCE [LARGE SCALE GENOMIC DNA]</scope>
    <source>
        <strain evidence="2 3">DSM 22418</strain>
    </source>
</reference>
<dbReference type="RefSeq" id="WP_085471487.1">
    <property type="nucleotide sequence ID" value="NZ_FXAU01000001.1"/>
</dbReference>
<dbReference type="Gene3D" id="3.90.1150.200">
    <property type="match status" value="1"/>
</dbReference>
<protein>
    <recommendedName>
        <fullName evidence="1">YdhG-like domain-containing protein</fullName>
    </recommendedName>
</protein>
<organism evidence="2 3">
    <name type="scientific">Sphingobacterium psychroaquaticum</name>
    <dbReference type="NCBI Taxonomy" id="561061"/>
    <lineage>
        <taxon>Bacteria</taxon>
        <taxon>Pseudomonadati</taxon>
        <taxon>Bacteroidota</taxon>
        <taxon>Sphingobacteriia</taxon>
        <taxon>Sphingobacteriales</taxon>
        <taxon>Sphingobacteriaceae</taxon>
        <taxon>Sphingobacterium</taxon>
    </lineage>
</organism>
<dbReference type="STRING" id="561061.SAMN05660862_0627"/>
<gene>
    <name evidence="2" type="ORF">SAMN05660862_0627</name>
</gene>
<sequence length="123" mass="14588">MSKELHNYYFNKEEPQRSCLLSLRHIILEQAPQITETQKYGMPCFCYYKNILCYLWTDKKTDYPYVLLTEGKLLDHPNLEQGNRSRMKIFTVDPTQDIPIVLLEEILQSGLDLYRKGIVKVKK</sequence>
<keyword evidence="3" id="KW-1185">Reference proteome</keyword>
<name>A0A1X7IC10_9SPHI</name>
<evidence type="ECO:0000259" key="1">
    <source>
        <dbReference type="Pfam" id="PF08818"/>
    </source>
</evidence>
<dbReference type="Proteomes" id="UP000192980">
    <property type="component" value="Unassembled WGS sequence"/>
</dbReference>
<dbReference type="Pfam" id="PF08818">
    <property type="entry name" value="DUF1801"/>
    <property type="match status" value="1"/>
</dbReference>